<name>A0A1F4Y3P9_9BACT</name>
<reference evidence="8 9" key="1">
    <citation type="journal article" date="2016" name="Nat. Commun.">
        <title>Thousands of microbial genomes shed light on interconnected biogeochemical processes in an aquifer system.</title>
        <authorList>
            <person name="Anantharaman K."/>
            <person name="Brown C.T."/>
            <person name="Hug L.A."/>
            <person name="Sharon I."/>
            <person name="Castelle C.J."/>
            <person name="Probst A.J."/>
            <person name="Thomas B.C."/>
            <person name="Singh A."/>
            <person name="Wilkins M.J."/>
            <person name="Karaoz U."/>
            <person name="Brodie E.L."/>
            <person name="Williams K.H."/>
            <person name="Hubbard S.S."/>
            <person name="Banfield J.F."/>
        </authorList>
    </citation>
    <scope>NUCLEOTIDE SEQUENCE [LARGE SCALE GENOMIC DNA]</scope>
</reference>
<dbReference type="STRING" id="1797247.A2419_01975"/>
<gene>
    <name evidence="8" type="ORF">A2419_01975</name>
</gene>
<evidence type="ECO:0000256" key="6">
    <source>
        <dbReference type="ARBA" id="ARBA00023196"/>
    </source>
</evidence>
<dbReference type="EMBL" id="MEXB01000008">
    <property type="protein sequence ID" value="OGC88488.1"/>
    <property type="molecule type" value="Genomic_DNA"/>
</dbReference>
<evidence type="ECO:0000256" key="2">
    <source>
        <dbReference type="ARBA" id="ARBA00005712"/>
    </source>
</evidence>
<evidence type="ECO:0000256" key="1">
    <source>
        <dbReference type="ARBA" id="ARBA00004184"/>
    </source>
</evidence>
<dbReference type="Gene3D" id="2.60.15.10">
    <property type="entry name" value="F0F1 ATP synthase delta/epsilon subunit, N-terminal"/>
    <property type="match status" value="1"/>
</dbReference>
<dbReference type="InterPro" id="IPR036771">
    <property type="entry name" value="ATPsynth_dsu/esu_N"/>
</dbReference>
<keyword evidence="6" id="KW-0139">CF(1)</keyword>
<evidence type="ECO:0000256" key="5">
    <source>
        <dbReference type="ARBA" id="ARBA00023136"/>
    </source>
</evidence>
<proteinExistence type="inferred from homology"/>
<dbReference type="InterPro" id="IPR001469">
    <property type="entry name" value="ATP_synth_F1_dsu/esu"/>
</dbReference>
<comment type="subcellular location">
    <subcellularLocation>
        <location evidence="1">Endomembrane system</location>
        <topology evidence="1">Peripheral membrane protein</topology>
    </subcellularLocation>
</comment>
<feature type="domain" description="ATP synthase F1 complex delta/epsilon subunit N-terminal" evidence="7">
    <location>
        <begin position="1"/>
        <end position="77"/>
    </location>
</feature>
<keyword evidence="5" id="KW-0472">Membrane</keyword>
<dbReference type="GO" id="GO:0046933">
    <property type="term" value="F:proton-transporting ATP synthase activity, rotational mechanism"/>
    <property type="evidence" value="ECO:0007669"/>
    <property type="project" value="InterPro"/>
</dbReference>
<accession>A0A1F4Y3P9</accession>
<dbReference type="Proteomes" id="UP000176568">
    <property type="component" value="Unassembled WGS sequence"/>
</dbReference>
<dbReference type="CDD" id="cd12152">
    <property type="entry name" value="F1-ATPase_delta"/>
    <property type="match status" value="1"/>
</dbReference>
<keyword evidence="4" id="KW-0406">Ion transport</keyword>
<keyword evidence="3" id="KW-0813">Transport</keyword>
<evidence type="ECO:0000259" key="7">
    <source>
        <dbReference type="Pfam" id="PF02823"/>
    </source>
</evidence>
<dbReference type="AlphaFoldDB" id="A0A1F4Y3P9"/>
<dbReference type="Pfam" id="PF02823">
    <property type="entry name" value="ATP-synt_DE_N"/>
    <property type="match status" value="1"/>
</dbReference>
<evidence type="ECO:0000256" key="4">
    <source>
        <dbReference type="ARBA" id="ARBA00023065"/>
    </source>
</evidence>
<protein>
    <recommendedName>
        <fullName evidence="7">ATP synthase F1 complex delta/epsilon subunit N-terminal domain-containing protein</fullName>
    </recommendedName>
</protein>
<organism evidence="8 9">
    <name type="scientific">Candidatus Adlerbacteria bacterium RIFOXYC1_FULL_48_26</name>
    <dbReference type="NCBI Taxonomy" id="1797247"/>
    <lineage>
        <taxon>Bacteria</taxon>
        <taxon>Candidatus Adleribacteriota</taxon>
    </lineage>
</organism>
<comment type="similarity">
    <text evidence="2">Belongs to the ATPase epsilon chain family.</text>
</comment>
<dbReference type="GO" id="GO:0045259">
    <property type="term" value="C:proton-transporting ATP synthase complex"/>
    <property type="evidence" value="ECO:0007669"/>
    <property type="project" value="UniProtKB-KW"/>
</dbReference>
<evidence type="ECO:0000256" key="3">
    <source>
        <dbReference type="ARBA" id="ARBA00022448"/>
    </source>
</evidence>
<keyword evidence="6" id="KW-0066">ATP synthesis</keyword>
<dbReference type="SUPFAM" id="SSF51344">
    <property type="entry name" value="Epsilon subunit of F1F0-ATP synthase N-terminal domain"/>
    <property type="match status" value="1"/>
</dbReference>
<dbReference type="InterPro" id="IPR020546">
    <property type="entry name" value="ATP_synth_F1_dsu/esu_N"/>
</dbReference>
<evidence type="ECO:0000313" key="9">
    <source>
        <dbReference type="Proteomes" id="UP000176568"/>
    </source>
</evidence>
<comment type="caution">
    <text evidence="8">The sequence shown here is derived from an EMBL/GenBank/DDBJ whole genome shotgun (WGS) entry which is preliminary data.</text>
</comment>
<evidence type="ECO:0000313" key="8">
    <source>
        <dbReference type="EMBL" id="OGC88488.1"/>
    </source>
</evidence>
<dbReference type="GO" id="GO:0012505">
    <property type="term" value="C:endomembrane system"/>
    <property type="evidence" value="ECO:0007669"/>
    <property type="project" value="UniProtKB-SubCell"/>
</dbReference>
<sequence>MKLIIAKVDERVFDGDAVSVTVPGSQGEMTVLGSHEPLITTLKAGTIVIKQLADVEPIQIPIQGGMLEVRTDGTTILL</sequence>